<dbReference type="Proteomes" id="UP001501423">
    <property type="component" value="Unassembled WGS sequence"/>
</dbReference>
<evidence type="ECO:0000313" key="2">
    <source>
        <dbReference type="EMBL" id="GAA2919450.1"/>
    </source>
</evidence>
<comment type="caution">
    <text evidence="2">The sequence shown here is derived from an EMBL/GenBank/DDBJ whole genome shotgun (WGS) entry which is preliminary data.</text>
</comment>
<accession>A0ABN3WN90</accession>
<keyword evidence="1" id="KW-1133">Transmembrane helix</keyword>
<evidence type="ECO:0000313" key="3">
    <source>
        <dbReference type="Proteomes" id="UP001501423"/>
    </source>
</evidence>
<reference evidence="2 3" key="1">
    <citation type="journal article" date="2019" name="Int. J. Syst. Evol. Microbiol.">
        <title>The Global Catalogue of Microorganisms (GCM) 10K type strain sequencing project: providing services to taxonomists for standard genome sequencing and annotation.</title>
        <authorList>
            <consortium name="The Broad Institute Genomics Platform"/>
            <consortium name="The Broad Institute Genome Sequencing Center for Infectious Disease"/>
            <person name="Wu L."/>
            <person name="Ma J."/>
        </authorList>
    </citation>
    <scope>NUCLEOTIDE SEQUENCE [LARGE SCALE GENOMIC DNA]</scope>
    <source>
        <strain evidence="2 3">JCM 9650</strain>
    </source>
</reference>
<feature type="transmembrane region" description="Helical" evidence="1">
    <location>
        <begin position="12"/>
        <end position="30"/>
    </location>
</feature>
<keyword evidence="1" id="KW-0472">Membrane</keyword>
<sequence>MGAPGADCLNAAVITSVCAIAAGALTVLALSRTVRRRDERAARGGTIEVPCMLRHPARERRWLRGRMAVGPATVAWKPRTRAGAEVPAPTALRQVGTRAPTWREGLRMNPGCTVVACDSSVGAVEIAVMPHDLGLLLLALERTATE</sequence>
<gene>
    <name evidence="2" type="ORF">GCM10010478_19570</name>
</gene>
<organism evidence="2 3">
    <name type="scientific">Streptomyces erythrogriseus</name>
    <dbReference type="NCBI Taxonomy" id="284027"/>
    <lineage>
        <taxon>Bacteria</taxon>
        <taxon>Bacillati</taxon>
        <taxon>Actinomycetota</taxon>
        <taxon>Actinomycetes</taxon>
        <taxon>Kitasatosporales</taxon>
        <taxon>Streptomycetaceae</taxon>
        <taxon>Streptomyces</taxon>
        <taxon>Streptomyces griseoincarnatus group</taxon>
    </lineage>
</organism>
<keyword evidence="1" id="KW-0812">Transmembrane</keyword>
<dbReference type="EMBL" id="BAAAVA010000015">
    <property type="protein sequence ID" value="GAA2919450.1"/>
    <property type="molecule type" value="Genomic_DNA"/>
</dbReference>
<name>A0ABN3WN90_9ACTN</name>
<evidence type="ECO:0000256" key="1">
    <source>
        <dbReference type="SAM" id="Phobius"/>
    </source>
</evidence>
<protein>
    <submittedName>
        <fullName evidence="2">Uncharacterized protein</fullName>
    </submittedName>
</protein>
<proteinExistence type="predicted"/>
<keyword evidence="3" id="KW-1185">Reference proteome</keyword>